<organism evidence="3 4">
    <name type="scientific">Cirrhinus mrigala</name>
    <name type="common">Mrigala</name>
    <dbReference type="NCBI Taxonomy" id="683832"/>
    <lineage>
        <taxon>Eukaryota</taxon>
        <taxon>Metazoa</taxon>
        <taxon>Chordata</taxon>
        <taxon>Craniata</taxon>
        <taxon>Vertebrata</taxon>
        <taxon>Euteleostomi</taxon>
        <taxon>Actinopterygii</taxon>
        <taxon>Neopterygii</taxon>
        <taxon>Teleostei</taxon>
        <taxon>Ostariophysi</taxon>
        <taxon>Cypriniformes</taxon>
        <taxon>Cyprinidae</taxon>
        <taxon>Labeoninae</taxon>
        <taxon>Labeonini</taxon>
        <taxon>Cirrhinus</taxon>
    </lineage>
</organism>
<dbReference type="Proteomes" id="UP001529510">
    <property type="component" value="Unassembled WGS sequence"/>
</dbReference>
<evidence type="ECO:0000313" key="4">
    <source>
        <dbReference type="Proteomes" id="UP001529510"/>
    </source>
</evidence>
<dbReference type="InterPro" id="IPR011009">
    <property type="entry name" value="Kinase-like_dom_sf"/>
</dbReference>
<dbReference type="EMBL" id="JAMKFB020000915">
    <property type="protein sequence ID" value="KAL0146590.1"/>
    <property type="molecule type" value="Genomic_DNA"/>
</dbReference>
<gene>
    <name evidence="3" type="ORF">M9458_058221</name>
</gene>
<dbReference type="AlphaFoldDB" id="A0ABD0MBA9"/>
<reference evidence="3 4" key="1">
    <citation type="submission" date="2024-05" db="EMBL/GenBank/DDBJ databases">
        <title>Genome sequencing and assembly of Indian major carp, Cirrhinus mrigala (Hamilton, 1822).</title>
        <authorList>
            <person name="Mohindra V."/>
            <person name="Chowdhury L.M."/>
            <person name="Lal K."/>
            <person name="Jena J.K."/>
        </authorList>
    </citation>
    <scope>NUCLEOTIDE SEQUENCE [LARGE SCALE GENOMIC DNA]</scope>
    <source>
        <strain evidence="3">CM1030</strain>
        <tissue evidence="3">Blood</tissue>
    </source>
</reference>
<sequence>MHKQIDQFSKKAVLTDWGLANIRDTIILRQGSRLPGAGIGSMGGTFLYMAPECLIEYEQASRSSDIWSLGATYLEIFSISVPWTVKKKQRELSSLMGKKVPPHALQSSLAHPSSPEVLSHPQPRTCGPLPDSGRSQLSDSYRGPLTDSGSGQLMAPRSSKPATAPRSGLPASNMASHIYHKDIMDQFGLLSPSSLLVPSSPPSSLLVLSRPPKSPLVPSSAGAARAPSRAGNLQGLSVLQSRCPPVTYRYPPDPPWPSGLCTRPWLPELPDPPWHPGLYAPPWLPEFPDPPWRRTSSPSCVCPAQASRAPTLPPRCICYCAFVVVDCF</sequence>
<feature type="region of interest" description="Disordered" evidence="1">
    <location>
        <begin position="103"/>
        <end position="171"/>
    </location>
</feature>
<evidence type="ECO:0000259" key="2">
    <source>
        <dbReference type="PROSITE" id="PS50011"/>
    </source>
</evidence>
<proteinExistence type="predicted"/>
<feature type="domain" description="Protein kinase" evidence="2">
    <location>
        <begin position="1"/>
        <end position="163"/>
    </location>
</feature>
<accession>A0ABD0MBA9</accession>
<dbReference type="Gene3D" id="1.10.510.10">
    <property type="entry name" value="Transferase(Phosphotransferase) domain 1"/>
    <property type="match status" value="1"/>
</dbReference>
<evidence type="ECO:0000313" key="3">
    <source>
        <dbReference type="EMBL" id="KAL0146590.1"/>
    </source>
</evidence>
<evidence type="ECO:0000256" key="1">
    <source>
        <dbReference type="SAM" id="MobiDB-lite"/>
    </source>
</evidence>
<dbReference type="PROSITE" id="PS50011">
    <property type="entry name" value="PROTEIN_KINASE_DOM"/>
    <property type="match status" value="1"/>
</dbReference>
<dbReference type="SUPFAM" id="SSF56112">
    <property type="entry name" value="Protein kinase-like (PK-like)"/>
    <property type="match status" value="1"/>
</dbReference>
<name>A0ABD0MBA9_CIRMR</name>
<protein>
    <recommendedName>
        <fullName evidence="2">Protein kinase domain-containing protein</fullName>
    </recommendedName>
</protein>
<comment type="caution">
    <text evidence="3">The sequence shown here is derived from an EMBL/GenBank/DDBJ whole genome shotgun (WGS) entry which is preliminary data.</text>
</comment>
<dbReference type="Pfam" id="PF00069">
    <property type="entry name" value="Pkinase"/>
    <property type="match status" value="1"/>
</dbReference>
<keyword evidence="4" id="KW-1185">Reference proteome</keyword>
<dbReference type="InterPro" id="IPR000719">
    <property type="entry name" value="Prot_kinase_dom"/>
</dbReference>